<evidence type="ECO:0000259" key="1">
    <source>
        <dbReference type="SMART" id="SM00642"/>
    </source>
</evidence>
<sequence length="437" mass="49882">MADTKMYWWKNAKIYELYIDKFAGDIKGLTGRLDYFTKLGINCLHILPHFPSPMVDDGYDVMDYRNVRPELGTLEDFGMLVKEARARNIRIIIDIVLNHTSEQHPWFQEARASKSNSKRDYYLWRDVQFGFEGSVNAFPDIKSNNWIPNPQTGDYYFATFYPQQPDLNWDNPEVQAAMLDNMDFWAELGVDGFRLDAAPHLIKREGTTSVGLPETHAIIKLIRKYIEEKYPEVILLAEAHQSIALTKKYFGEGDECHMAYHFPLMEAMWIALAIGERSGVEKMVAESFNIPENCGWATFLRNHDEISLSTLQPEARARLVAFLDPQHLYPFKKGEYTSVRIANVFNGDVQKIAVAFEILYSQPGSPIMYYGDEIGMKNLPLAEGIIDTRKYVRGAFDWQEAEKQMADPDSLFNRVAQIIHNVPASQPAPPSATAATG</sequence>
<dbReference type="SUPFAM" id="SSF51445">
    <property type="entry name" value="(Trans)glycosidases"/>
    <property type="match status" value="1"/>
</dbReference>
<dbReference type="Gene3D" id="3.90.400.10">
    <property type="entry name" value="Oligo-1,6-glucosidase, Domain 2"/>
    <property type="match status" value="1"/>
</dbReference>
<dbReference type="AlphaFoldDB" id="A0A0G1WZ15"/>
<gene>
    <name evidence="2" type="ORF">UY67_C0016G0007</name>
</gene>
<feature type="domain" description="Glycosyl hydrolase family 13 catalytic" evidence="1">
    <location>
        <begin position="16"/>
        <end position="393"/>
    </location>
</feature>
<dbReference type="PANTHER" id="PTHR10357:SF219">
    <property type="entry name" value="MALTOSE ALPHA-D-GLUCOSYLTRANSFERASE"/>
    <property type="match status" value="1"/>
</dbReference>
<dbReference type="EMBL" id="LCQW01000016">
    <property type="protein sequence ID" value="KKW23820.1"/>
    <property type="molecule type" value="Genomic_DNA"/>
</dbReference>
<dbReference type="Pfam" id="PF00128">
    <property type="entry name" value="Alpha-amylase"/>
    <property type="match status" value="1"/>
</dbReference>
<dbReference type="InterPro" id="IPR006047">
    <property type="entry name" value="GH13_cat_dom"/>
</dbReference>
<evidence type="ECO:0000313" key="3">
    <source>
        <dbReference type="Proteomes" id="UP000034273"/>
    </source>
</evidence>
<name>A0A0G1WZ15_9BACT</name>
<dbReference type="GO" id="GO:0005975">
    <property type="term" value="P:carbohydrate metabolic process"/>
    <property type="evidence" value="ECO:0007669"/>
    <property type="project" value="InterPro"/>
</dbReference>
<dbReference type="InterPro" id="IPR017853">
    <property type="entry name" value="GH"/>
</dbReference>
<dbReference type="Proteomes" id="UP000034273">
    <property type="component" value="Unassembled WGS sequence"/>
</dbReference>
<dbReference type="Gene3D" id="3.20.20.80">
    <property type="entry name" value="Glycosidases"/>
    <property type="match status" value="1"/>
</dbReference>
<protein>
    <recommendedName>
        <fullName evidence="1">Glycosyl hydrolase family 13 catalytic domain-containing protein</fullName>
    </recommendedName>
</protein>
<dbReference type="InterPro" id="IPR045857">
    <property type="entry name" value="O16G_dom_2"/>
</dbReference>
<comment type="caution">
    <text evidence="2">The sequence shown here is derived from an EMBL/GenBank/DDBJ whole genome shotgun (WGS) entry which is preliminary data.</text>
</comment>
<dbReference type="PATRIC" id="fig|1618671.3.peg.590"/>
<accession>A0A0G1WZ15</accession>
<dbReference type="SMART" id="SM00642">
    <property type="entry name" value="Aamy"/>
    <property type="match status" value="1"/>
</dbReference>
<dbReference type="PANTHER" id="PTHR10357">
    <property type="entry name" value="ALPHA-AMYLASE FAMILY MEMBER"/>
    <property type="match status" value="1"/>
</dbReference>
<dbReference type="STRING" id="1618671.UY67_C0016G0007"/>
<proteinExistence type="predicted"/>
<evidence type="ECO:0000313" key="2">
    <source>
        <dbReference type="EMBL" id="KKW23820.1"/>
    </source>
</evidence>
<organism evidence="2 3">
    <name type="scientific">Candidatus Kaiserbacteria bacterium GW2011_GWA2_52_12</name>
    <dbReference type="NCBI Taxonomy" id="1618671"/>
    <lineage>
        <taxon>Bacteria</taxon>
        <taxon>Candidatus Kaiseribacteriota</taxon>
    </lineage>
</organism>
<reference evidence="2 3" key="1">
    <citation type="journal article" date="2015" name="Nature">
        <title>rRNA introns, odd ribosomes, and small enigmatic genomes across a large radiation of phyla.</title>
        <authorList>
            <person name="Brown C.T."/>
            <person name="Hug L.A."/>
            <person name="Thomas B.C."/>
            <person name="Sharon I."/>
            <person name="Castelle C.J."/>
            <person name="Singh A."/>
            <person name="Wilkins M.J."/>
            <person name="Williams K.H."/>
            <person name="Banfield J.F."/>
        </authorList>
    </citation>
    <scope>NUCLEOTIDE SEQUENCE [LARGE SCALE GENOMIC DNA]</scope>
</reference>